<keyword evidence="1" id="KW-0812">Transmembrane</keyword>
<feature type="transmembrane region" description="Helical" evidence="1">
    <location>
        <begin position="12"/>
        <end position="38"/>
    </location>
</feature>
<evidence type="ECO:0000313" key="2">
    <source>
        <dbReference type="EMBL" id="AIT09885.1"/>
    </source>
</evidence>
<proteinExistence type="predicted"/>
<keyword evidence="1" id="KW-0472">Membrane</keyword>
<dbReference type="HOGENOM" id="CLU_078190_0_0_6"/>
<evidence type="ECO:0000256" key="1">
    <source>
        <dbReference type="SAM" id="Phobius"/>
    </source>
</evidence>
<name>A0A097EQP1_9GAMM</name>
<dbReference type="Proteomes" id="UP000029672">
    <property type="component" value="Chromosome"/>
</dbReference>
<dbReference type="EMBL" id="CP009574">
    <property type="protein sequence ID" value="AIT09885.1"/>
    <property type="molecule type" value="Genomic_DNA"/>
</dbReference>
<organism evidence="2 3">
    <name type="scientific">Candidatus Francisella endociliophora</name>
    <dbReference type="NCBI Taxonomy" id="653937"/>
    <lineage>
        <taxon>Bacteria</taxon>
        <taxon>Pseudomonadati</taxon>
        <taxon>Pseudomonadota</taxon>
        <taxon>Gammaproteobacteria</taxon>
        <taxon>Thiotrichales</taxon>
        <taxon>Francisellaceae</taxon>
        <taxon>Francisella</taxon>
    </lineage>
</organism>
<dbReference type="eggNOG" id="COG4966">
    <property type="taxonomic scope" value="Bacteria"/>
</dbReference>
<dbReference type="STRING" id="1547445.LO80_07830"/>
<evidence type="ECO:0000313" key="3">
    <source>
        <dbReference type="Proteomes" id="UP000029672"/>
    </source>
</evidence>
<dbReference type="AlphaFoldDB" id="A0A097EQP1"/>
<gene>
    <name evidence="2" type="ORF">LO80_07830</name>
</gene>
<keyword evidence="1" id="KW-1133">Transmembrane helix</keyword>
<sequence>MVSIKRNKNDGVSLVGVLVAVVISSIVIMALITIFITVKDRYNLYKDKTTAEVKQLLVKSILYDFVKDVGFACKFGYSEQVHHDRTNDSLDGFFTDASALRVGNLPLTTSNHLPEQLEAGCSEKCYQANTDYIMIKKEEDHTFLIGTNALDTTLNVVSADGIESGDYLFLCGKNNINMVRANSVNLGTNTIELSQAPTASVYYPGDYLGEYSFEVLYVGNAGEQDENGQDIFALYIYMKSDNTQGESFELVRGVESLQIERITSISNGNISWDRVSSDVDLQDSNDTAIRVSFSIDGNRYHKIINL</sequence>
<reference evidence="2 3" key="1">
    <citation type="submission" date="2014-10" db="EMBL/GenBank/DDBJ databases">
        <title>Whole genome sequence of Francisella endociliophora strain FSC1006, isolated from a laboratory culture of the marine ciliate Euplotes raikovi.</title>
        <authorList>
            <person name="Granberg M."/>
            <person name="Backman S."/>
            <person name="Lundmark E."/>
            <person name="Nilsson E."/>
            <person name="Karlsson E."/>
            <person name="Thelaus J."/>
            <person name="Ohrman C."/>
            <person name="Larkeryd A."/>
            <person name="Stenberg P."/>
        </authorList>
    </citation>
    <scope>NUCLEOTIDE SEQUENCE [LARGE SCALE GENOMIC DNA]</scope>
    <source>
        <strain evidence="2 3">FSC1006</strain>
    </source>
</reference>
<dbReference type="KEGG" id="frf:LO80_07830"/>
<protein>
    <submittedName>
        <fullName evidence="2">Photosystem I protein M (PsaM)</fullName>
    </submittedName>
</protein>
<dbReference type="OrthoDB" id="5605680at2"/>
<dbReference type="RefSeq" id="WP_040010208.1">
    <property type="nucleotide sequence ID" value="NZ_CP009574.1"/>
</dbReference>
<accession>A0A097EQP1</accession>
<keyword evidence="3" id="KW-1185">Reference proteome</keyword>